<dbReference type="GO" id="GO:0000287">
    <property type="term" value="F:magnesium ion binding"/>
    <property type="evidence" value="ECO:0007669"/>
    <property type="project" value="UniProtKB-UniRule"/>
</dbReference>
<evidence type="ECO:0000256" key="7">
    <source>
        <dbReference type="ARBA" id="ARBA00022842"/>
    </source>
</evidence>
<evidence type="ECO:0000256" key="6">
    <source>
        <dbReference type="ARBA" id="ARBA00022840"/>
    </source>
</evidence>
<dbReference type="AlphaFoldDB" id="A0A2I1MA36"/>
<dbReference type="InterPro" id="IPR029057">
    <property type="entry name" value="PRTase-like"/>
</dbReference>
<dbReference type="GO" id="GO:0005524">
    <property type="term" value="F:ATP binding"/>
    <property type="evidence" value="ECO:0007669"/>
    <property type="project" value="UniProtKB-KW"/>
</dbReference>
<accession>A0A2I1MA36</accession>
<dbReference type="PANTHER" id="PTHR10210">
    <property type="entry name" value="RIBOSE-PHOSPHATE DIPHOSPHOKINASE FAMILY MEMBER"/>
    <property type="match status" value="1"/>
</dbReference>
<sequence length="328" mass="36458">MTSDQSQSYIHRGELKLLTGNANPELAESIAKSLSKEIGAAEIEKFSDGEIKIIINESIRGKDVYIVQPTSAPTNDNLMELLIMIDACRRASAGYINVIVPYYGYARQDRKTRGREPITAKLVANLITEAGADRVITMDLHAGQIQGYFDIPVDHFTAIRLLSEYFKDQAYDKADEYVVVSPDLGGVRRAREFSDYLKLPIAIIEKRRPKPNVSEVMNVIGDFKGKTAILVDDMIDTAGTITNAANYLIENGAKDVYIAATHGVLSGPAIQRLEESKVKEVIITDTIYQPEEKRIDKIKQLHVGPLLAEAIHRINTYESISGLFEDID</sequence>
<dbReference type="SMART" id="SM01400">
    <property type="entry name" value="Pribosyltran_N"/>
    <property type="match status" value="1"/>
</dbReference>
<dbReference type="FunFam" id="3.40.50.2020:FF:000005">
    <property type="entry name" value="Ribose-phosphate pyrophosphokinase 1"/>
    <property type="match status" value="1"/>
</dbReference>
<comment type="pathway">
    <text evidence="9">Metabolic intermediate biosynthesis; 5-phospho-alpha-D-ribose 1-diphosphate biosynthesis; 5-phospho-alpha-D-ribose 1-diphosphate from D-ribose 5-phosphate (route I): step 1/1.</text>
</comment>
<dbReference type="OrthoDB" id="9777067at2"/>
<feature type="active site" evidence="9">
    <location>
        <position position="206"/>
    </location>
</feature>
<protein>
    <recommendedName>
        <fullName evidence="9">Ribose-phosphate pyrophosphokinase</fullName>
        <shortName evidence="9">RPPK</shortName>
        <ecNumber evidence="9">2.7.6.1</ecNumber>
    </recommendedName>
    <alternativeName>
        <fullName evidence="9">5-phospho-D-ribosyl alpha-1-diphosphate synthase</fullName>
    </alternativeName>
    <alternativeName>
        <fullName evidence="9">Phosphoribosyl diphosphate synthase</fullName>
    </alternativeName>
    <alternativeName>
        <fullName evidence="9">Phosphoribosyl pyrophosphate synthase</fullName>
        <shortName evidence="9">P-Rib-PP synthase</shortName>
        <shortName evidence="9">PRPP synthase</shortName>
        <shortName evidence="9">PRPPase</shortName>
    </alternativeName>
</protein>
<evidence type="ECO:0000256" key="2">
    <source>
        <dbReference type="ARBA" id="ARBA00022723"/>
    </source>
</evidence>
<dbReference type="InterPro" id="IPR037515">
    <property type="entry name" value="Rib-P_diPkinase_bac"/>
</dbReference>
<evidence type="ECO:0000256" key="8">
    <source>
        <dbReference type="ARBA" id="ARBA00049535"/>
    </source>
</evidence>
<keyword evidence="4 9" id="KW-0547">Nucleotide-binding</keyword>
<evidence type="ECO:0000313" key="12">
    <source>
        <dbReference type="EMBL" id="SUU92304.1"/>
    </source>
</evidence>
<dbReference type="GO" id="GO:0006015">
    <property type="term" value="P:5-phosphoribose 1-diphosphate biosynthetic process"/>
    <property type="evidence" value="ECO:0007669"/>
    <property type="project" value="UniProtKB-UniRule"/>
</dbReference>
<dbReference type="FunFam" id="3.40.50.2020:FF:000007">
    <property type="entry name" value="Ribose-phosphate pyrophosphokinase"/>
    <property type="match status" value="1"/>
</dbReference>
<dbReference type="Pfam" id="PF13793">
    <property type="entry name" value="Pribosyltran_N"/>
    <property type="match status" value="1"/>
</dbReference>
<dbReference type="EMBL" id="UFTA01000002">
    <property type="protein sequence ID" value="SUU92304.1"/>
    <property type="molecule type" value="Genomic_DNA"/>
</dbReference>
<comment type="subunit">
    <text evidence="9">Homohexamer.</text>
</comment>
<dbReference type="Proteomes" id="UP000255124">
    <property type="component" value="Unassembled WGS sequence"/>
</dbReference>
<dbReference type="GO" id="GO:0016301">
    <property type="term" value="F:kinase activity"/>
    <property type="evidence" value="ECO:0007669"/>
    <property type="project" value="UniProtKB-KW"/>
</dbReference>
<evidence type="ECO:0000256" key="1">
    <source>
        <dbReference type="ARBA" id="ARBA00022679"/>
    </source>
</evidence>
<dbReference type="RefSeq" id="WP_101540080.1">
    <property type="nucleotide sequence ID" value="NZ_CALTZC010000014.1"/>
</dbReference>
<dbReference type="Pfam" id="PF14572">
    <property type="entry name" value="Pribosyl_synth"/>
    <property type="match status" value="1"/>
</dbReference>
<dbReference type="InterPro" id="IPR029099">
    <property type="entry name" value="Pribosyltran_N"/>
</dbReference>
<dbReference type="NCBIfam" id="NF002320">
    <property type="entry name" value="PRK01259.1"/>
    <property type="match status" value="1"/>
</dbReference>
<evidence type="ECO:0000259" key="10">
    <source>
        <dbReference type="Pfam" id="PF13793"/>
    </source>
</evidence>
<dbReference type="HAMAP" id="MF_00583_B">
    <property type="entry name" value="RibP_PPkinase_B"/>
    <property type="match status" value="1"/>
</dbReference>
<keyword evidence="6 9" id="KW-0067">ATP-binding</keyword>
<name>A0A2I1MA36_9FIRM</name>
<comment type="cofactor">
    <cofactor evidence="9">
        <name>Mg(2+)</name>
        <dbReference type="ChEBI" id="CHEBI:18420"/>
    </cofactor>
    <text evidence="9">Binds 2 Mg(2+) ions per subunit.</text>
</comment>
<feature type="binding site" evidence="9">
    <location>
        <position position="141"/>
    </location>
    <ligand>
        <name>Mg(2+)</name>
        <dbReference type="ChEBI" id="CHEBI:18420"/>
    </ligand>
</feature>
<evidence type="ECO:0000256" key="9">
    <source>
        <dbReference type="HAMAP-Rule" id="MF_00583"/>
    </source>
</evidence>
<feature type="binding site" evidence="9">
    <location>
        <begin position="236"/>
        <end position="240"/>
    </location>
    <ligand>
        <name>D-ribose 5-phosphate</name>
        <dbReference type="ChEBI" id="CHEBI:78346"/>
    </ligand>
</feature>
<dbReference type="InterPro" id="IPR000836">
    <property type="entry name" value="PRTase_dom"/>
</dbReference>
<dbReference type="CDD" id="cd06223">
    <property type="entry name" value="PRTases_typeI"/>
    <property type="match status" value="1"/>
</dbReference>
<feature type="binding site" evidence="9">
    <location>
        <position position="232"/>
    </location>
    <ligand>
        <name>D-ribose 5-phosphate</name>
        <dbReference type="ChEBI" id="CHEBI:78346"/>
    </ligand>
</feature>
<dbReference type="PROSITE" id="PS00114">
    <property type="entry name" value="PRPP_SYNTHASE"/>
    <property type="match status" value="1"/>
</dbReference>
<dbReference type="EC" id="2.7.6.1" evidence="9"/>
<evidence type="ECO:0000256" key="3">
    <source>
        <dbReference type="ARBA" id="ARBA00022727"/>
    </source>
</evidence>
<dbReference type="GO" id="GO:0005737">
    <property type="term" value="C:cytoplasm"/>
    <property type="evidence" value="ECO:0007669"/>
    <property type="project" value="UniProtKB-SubCell"/>
</dbReference>
<proteinExistence type="inferred from homology"/>
<evidence type="ECO:0000256" key="5">
    <source>
        <dbReference type="ARBA" id="ARBA00022777"/>
    </source>
</evidence>
<feature type="binding site" evidence="9">
    <location>
        <begin position="107"/>
        <end position="108"/>
    </location>
    <ligand>
        <name>ATP</name>
        <dbReference type="ChEBI" id="CHEBI:30616"/>
    </ligand>
</feature>
<dbReference type="Proteomes" id="UP000234335">
    <property type="component" value="Unassembled WGS sequence"/>
</dbReference>
<reference evidence="12 14" key="2">
    <citation type="submission" date="2018-06" db="EMBL/GenBank/DDBJ databases">
        <authorList>
            <consortium name="Pathogen Informatics"/>
            <person name="Doyle S."/>
        </authorList>
    </citation>
    <scope>NUCLEOTIDE SEQUENCE [LARGE SCALE GENOMIC DNA]</scope>
    <source>
        <strain evidence="12 14">NCTC9810</strain>
    </source>
</reference>
<feature type="binding site" evidence="9">
    <location>
        <position position="208"/>
    </location>
    <ligand>
        <name>D-ribose 5-phosphate</name>
        <dbReference type="ChEBI" id="CHEBI:78346"/>
    </ligand>
</feature>
<dbReference type="EMBL" id="PKGS01000002">
    <property type="protein sequence ID" value="PKZ16981.1"/>
    <property type="molecule type" value="Genomic_DNA"/>
</dbReference>
<evidence type="ECO:0000313" key="11">
    <source>
        <dbReference type="EMBL" id="PKZ16981.1"/>
    </source>
</evidence>
<evidence type="ECO:0000313" key="13">
    <source>
        <dbReference type="Proteomes" id="UP000234335"/>
    </source>
</evidence>
<feature type="binding site" evidence="9">
    <location>
        <position position="183"/>
    </location>
    <ligand>
        <name>Mg(2+)</name>
        <dbReference type="ChEBI" id="CHEBI:18420"/>
    </ligand>
</feature>
<keyword evidence="9" id="KW-0963">Cytoplasm</keyword>
<reference evidence="11 13" key="1">
    <citation type="submission" date="2017-12" db="EMBL/GenBank/DDBJ databases">
        <title>Phylogenetic diversity of female urinary microbiome.</title>
        <authorList>
            <person name="Thomas-White K."/>
            <person name="Wolfe A.J."/>
        </authorList>
    </citation>
    <scope>NUCLEOTIDE SEQUENCE [LARGE SCALE GENOMIC DNA]</scope>
    <source>
        <strain evidence="11 13">UMB0119</strain>
    </source>
</reference>
<comment type="similarity">
    <text evidence="9">Belongs to the ribose-phosphate pyrophosphokinase family. Class I subfamily.</text>
</comment>
<comment type="function">
    <text evidence="9">Involved in the biosynthesis of the central metabolite phospho-alpha-D-ribosyl-1-pyrophosphate (PRPP) via the transfer of pyrophosphoryl group from ATP to 1-hydroxyl of ribose-5-phosphate (Rib-5-P).</text>
</comment>
<gene>
    <name evidence="9 12" type="primary">prs</name>
    <name evidence="11" type="ORF">CYJ34_04110</name>
    <name evidence="12" type="ORF">NCTC9810_00631</name>
</gene>
<keyword evidence="1 9" id="KW-0808">Transferase</keyword>
<comment type="catalytic activity">
    <reaction evidence="8 9">
        <text>D-ribose 5-phosphate + ATP = 5-phospho-alpha-D-ribose 1-diphosphate + AMP + H(+)</text>
        <dbReference type="Rhea" id="RHEA:15609"/>
        <dbReference type="ChEBI" id="CHEBI:15378"/>
        <dbReference type="ChEBI" id="CHEBI:30616"/>
        <dbReference type="ChEBI" id="CHEBI:58017"/>
        <dbReference type="ChEBI" id="CHEBI:78346"/>
        <dbReference type="ChEBI" id="CHEBI:456215"/>
        <dbReference type="EC" id="2.7.6.1"/>
    </reaction>
</comment>
<keyword evidence="5 9" id="KW-0418">Kinase</keyword>
<dbReference type="UniPathway" id="UPA00087">
    <property type="reaction ID" value="UER00172"/>
</dbReference>
<organism evidence="11 13">
    <name type="scientific">Anaerococcus octavius</name>
    <dbReference type="NCBI Taxonomy" id="54007"/>
    <lineage>
        <taxon>Bacteria</taxon>
        <taxon>Bacillati</taxon>
        <taxon>Bacillota</taxon>
        <taxon>Tissierellia</taxon>
        <taxon>Tissierellales</taxon>
        <taxon>Peptoniphilaceae</taxon>
        <taxon>Anaerococcus</taxon>
    </lineage>
</organism>
<keyword evidence="13" id="KW-1185">Reference proteome</keyword>
<keyword evidence="7 9" id="KW-0460">Magnesium</keyword>
<dbReference type="PANTHER" id="PTHR10210:SF41">
    <property type="entry name" value="RIBOSE-PHOSPHATE PYROPHOSPHOKINASE 1, CHLOROPLASTIC"/>
    <property type="match status" value="1"/>
</dbReference>
<dbReference type="NCBIfam" id="TIGR01251">
    <property type="entry name" value="ribP_PPkin"/>
    <property type="match status" value="1"/>
</dbReference>
<dbReference type="GO" id="GO:0006164">
    <property type="term" value="P:purine nucleotide biosynthetic process"/>
    <property type="evidence" value="ECO:0007669"/>
    <property type="project" value="TreeGrafter"/>
</dbReference>
<keyword evidence="2 9" id="KW-0479">Metal-binding</keyword>
<dbReference type="InterPro" id="IPR000842">
    <property type="entry name" value="PRib_PP_synth_CS"/>
</dbReference>
<dbReference type="Gene3D" id="3.40.50.2020">
    <property type="match status" value="2"/>
</dbReference>
<dbReference type="GO" id="GO:0004749">
    <property type="term" value="F:ribose phosphate diphosphokinase activity"/>
    <property type="evidence" value="ECO:0007669"/>
    <property type="project" value="UniProtKB-UniRule"/>
</dbReference>
<dbReference type="InterPro" id="IPR005946">
    <property type="entry name" value="Rib-P_diPkinase"/>
</dbReference>
<comment type="subcellular location">
    <subcellularLocation>
        <location evidence="9">Cytoplasm</location>
    </subcellularLocation>
</comment>
<dbReference type="GO" id="GO:0002189">
    <property type="term" value="C:ribose phosphate diphosphokinase complex"/>
    <property type="evidence" value="ECO:0007669"/>
    <property type="project" value="TreeGrafter"/>
</dbReference>
<evidence type="ECO:0000256" key="4">
    <source>
        <dbReference type="ARBA" id="ARBA00022741"/>
    </source>
</evidence>
<dbReference type="GO" id="GO:0009156">
    <property type="term" value="P:ribonucleoside monophosphate biosynthetic process"/>
    <property type="evidence" value="ECO:0007669"/>
    <property type="project" value="InterPro"/>
</dbReference>
<feature type="domain" description="Ribose-phosphate pyrophosphokinase N-terminal" evidence="10">
    <location>
        <begin position="15"/>
        <end position="131"/>
    </location>
</feature>
<feature type="binding site" evidence="9">
    <location>
        <begin position="48"/>
        <end position="50"/>
    </location>
    <ligand>
        <name>ATP</name>
        <dbReference type="ChEBI" id="CHEBI:30616"/>
    </ligand>
</feature>
<evidence type="ECO:0000313" key="14">
    <source>
        <dbReference type="Proteomes" id="UP000255124"/>
    </source>
</evidence>
<keyword evidence="3 9" id="KW-0545">Nucleotide biosynthesis</keyword>
<dbReference type="SUPFAM" id="SSF53271">
    <property type="entry name" value="PRTase-like"/>
    <property type="match status" value="1"/>
</dbReference>